<name>A0A482DRC0_9PEZI</name>
<sequence>MKNLKILDLIIFKLTKIYFSSIPMHIRKKMFKVKKRLISNKIYISAPSVKHTNSKILITLYFFAEQKNIVNKYLQEKYKIKKNKLIYFNVDYLLKNIDQIFYKSIIYRVWESKLRLFKTKINNYWLDGILEKDKLQFFKKNNDYLKEAWFKMSLFYYNNIIVSISKIINDIMIKYRLKSSFNLDKLKMRNIISKLNNIIIKNYPVKWIGDSLLWEILSNSGNALKFFVPNYYWKIISDWINYSCKVTSQNIEYKKGNRGSKLINNYITKEQRVKGKNYINNNFVIKIYSNKISLKYLLNYRPFVNFYKYSMFTSYCYLNINQTALKLNKIK</sequence>
<protein>
    <submittedName>
        <fullName evidence="1">Uncharacterized protein</fullName>
    </submittedName>
</protein>
<keyword evidence="1" id="KW-0496">Mitochondrion</keyword>
<proteinExistence type="predicted"/>
<dbReference type="EMBL" id="MK550697">
    <property type="protein sequence ID" value="QBM09602.1"/>
    <property type="molecule type" value="Genomic_DNA"/>
</dbReference>
<reference evidence="1" key="1">
    <citation type="submission" date="2019-02" db="EMBL/GenBank/DDBJ databases">
        <authorList>
            <person name="Fang M.L."/>
            <person name="Zhang Y."/>
        </authorList>
    </citation>
    <scope>NUCLEOTIDE SEQUENCE</scope>
    <source>
        <strain evidence="1">YMF1.01838</strain>
    </source>
</reference>
<accession>A0A482DRC0</accession>
<organism evidence="1">
    <name type="scientific">Dactylella sp</name>
    <dbReference type="NCBI Taxonomy" id="1814903"/>
    <lineage>
        <taxon>Eukaryota</taxon>
        <taxon>Fungi</taxon>
        <taxon>Dikarya</taxon>
        <taxon>Ascomycota</taxon>
        <taxon>Pezizomycotina</taxon>
        <taxon>Orbiliomycetes</taxon>
        <taxon>Orbiliales</taxon>
        <taxon>Orbiliaceae</taxon>
        <taxon>Dactylella</taxon>
    </lineage>
</organism>
<geneLocation type="mitochondrion" evidence="1"/>
<gene>
    <name evidence="1" type="primary">orf331</name>
</gene>
<evidence type="ECO:0000313" key="1">
    <source>
        <dbReference type="EMBL" id="QBM09602.1"/>
    </source>
</evidence>
<dbReference type="AlphaFoldDB" id="A0A482DRC0"/>